<name>A0A2A4FWF1_9SPHN</name>
<dbReference type="PROSITE" id="PS50109">
    <property type="entry name" value="HIS_KIN"/>
    <property type="match status" value="1"/>
</dbReference>
<dbReference type="Pfam" id="PF02518">
    <property type="entry name" value="HATPase_c"/>
    <property type="match status" value="1"/>
</dbReference>
<keyword evidence="5" id="KW-0547">Nucleotide-binding</keyword>
<dbReference type="SUPFAM" id="SSF55781">
    <property type="entry name" value="GAF domain-like"/>
    <property type="match status" value="1"/>
</dbReference>
<dbReference type="EMBL" id="NWUF01000010">
    <property type="protein sequence ID" value="PCE42065.1"/>
    <property type="molecule type" value="Genomic_DNA"/>
</dbReference>
<dbReference type="SMART" id="SM00448">
    <property type="entry name" value="REC"/>
    <property type="match status" value="1"/>
</dbReference>
<dbReference type="PANTHER" id="PTHR43065">
    <property type="entry name" value="SENSOR HISTIDINE KINASE"/>
    <property type="match status" value="1"/>
</dbReference>
<dbReference type="SUPFAM" id="SSF52172">
    <property type="entry name" value="CheY-like"/>
    <property type="match status" value="1"/>
</dbReference>
<keyword evidence="6 12" id="KW-0418">Kinase</keyword>
<dbReference type="Gene3D" id="3.30.450.40">
    <property type="match status" value="1"/>
</dbReference>
<dbReference type="Pfam" id="PF13185">
    <property type="entry name" value="GAF_2"/>
    <property type="match status" value="1"/>
</dbReference>
<evidence type="ECO:0000313" key="12">
    <source>
        <dbReference type="EMBL" id="PCE42065.1"/>
    </source>
</evidence>
<dbReference type="KEGG" id="rdi:CMV14_18460"/>
<dbReference type="InterPro" id="IPR036890">
    <property type="entry name" value="HATPase_C_sf"/>
</dbReference>
<evidence type="ECO:0000313" key="13">
    <source>
        <dbReference type="Proteomes" id="UP000218934"/>
    </source>
</evidence>
<evidence type="ECO:0000256" key="7">
    <source>
        <dbReference type="ARBA" id="ARBA00022840"/>
    </source>
</evidence>
<evidence type="ECO:0000256" key="1">
    <source>
        <dbReference type="ARBA" id="ARBA00000085"/>
    </source>
</evidence>
<dbReference type="InterPro" id="IPR001789">
    <property type="entry name" value="Sig_transdc_resp-reg_receiver"/>
</dbReference>
<accession>A0A2A4FWF1</accession>
<dbReference type="SMART" id="SM00387">
    <property type="entry name" value="HATPase_c"/>
    <property type="match status" value="1"/>
</dbReference>
<dbReference type="Gene3D" id="3.30.565.10">
    <property type="entry name" value="Histidine kinase-like ATPase, C-terminal domain"/>
    <property type="match status" value="1"/>
</dbReference>
<dbReference type="Pfam" id="PF00512">
    <property type="entry name" value="HisKA"/>
    <property type="match status" value="1"/>
</dbReference>
<dbReference type="OrthoDB" id="9796100at2"/>
<dbReference type="InterPro" id="IPR003661">
    <property type="entry name" value="HisK_dim/P_dom"/>
</dbReference>
<dbReference type="Gene3D" id="1.10.287.130">
    <property type="match status" value="1"/>
</dbReference>
<organism evidence="12 13">
    <name type="scientific">Rhizorhabdus dicambivorans</name>
    <dbReference type="NCBI Taxonomy" id="1850238"/>
    <lineage>
        <taxon>Bacteria</taxon>
        <taxon>Pseudomonadati</taxon>
        <taxon>Pseudomonadota</taxon>
        <taxon>Alphaproteobacteria</taxon>
        <taxon>Sphingomonadales</taxon>
        <taxon>Sphingomonadaceae</taxon>
        <taxon>Rhizorhabdus</taxon>
    </lineage>
</organism>
<feature type="domain" description="Response regulatory" evidence="11">
    <location>
        <begin position="456"/>
        <end position="566"/>
    </location>
</feature>
<keyword evidence="13" id="KW-1185">Reference proteome</keyword>
<dbReference type="GO" id="GO:0005524">
    <property type="term" value="F:ATP binding"/>
    <property type="evidence" value="ECO:0007669"/>
    <property type="project" value="UniProtKB-KW"/>
</dbReference>
<sequence length="571" mass="60906">MDASRAMDDINAPALLAERWSLLASAIEQLGSARSLEDIVEILRSSARRIAGADGITVVLRDNGQCHYVAEDAKAPLWVGLRFPRDSCISGIAMRDRKVVLIPDVMADPRVPHAAYEPTFVRSMAMIPIGAPEAVAAIGAYWSDTGTPSAAAVALLHTLSRAATTALENSRLLASLTELNGALEARVVERTAQLERTQEMARQSQKMETIGQLTGHVAHDFNNLLTPIMGSLDLILARQTITDGVLRSVNVAMDAAERARLLVQRLLAFARRQPLAPSPVDLRDLILGMRNLLASSLGPRIALSFDVASDLPQAMGDRHQLEMALLNLAVNARDAMPEGGILSILADRGEASSRPETLARGDYVRVIVRDDGTGMDKATLARAVEPFFSTKDMGQGTGLGLSMVDGLVAQLGGTLEIHSTPATGTTVIFWLPVAREKAATPAPVQPAPEDDAPPGTVLVVDDESRVRTATASMLNALGYDTVEAGSAIEALDQLDDGLDPAIVITDHLMPGMTGAELVLRLREERPGLPVMIISGYQGVDLLAPDVVRVSKPFRRAHLSAGIAAAREKIMA</sequence>
<keyword evidence="3 9" id="KW-0597">Phosphoprotein</keyword>
<dbReference type="PROSITE" id="PS50110">
    <property type="entry name" value="RESPONSE_REGULATORY"/>
    <property type="match status" value="1"/>
</dbReference>
<keyword evidence="7" id="KW-0067">ATP-binding</keyword>
<comment type="catalytic activity">
    <reaction evidence="1">
        <text>ATP + protein L-histidine = ADP + protein N-phospho-L-histidine.</text>
        <dbReference type="EC" id="2.7.13.3"/>
    </reaction>
</comment>
<feature type="modified residue" description="4-aspartylphosphate" evidence="9">
    <location>
        <position position="506"/>
    </location>
</feature>
<dbReference type="SMART" id="SM00388">
    <property type="entry name" value="HisKA"/>
    <property type="match status" value="1"/>
</dbReference>
<dbReference type="SUPFAM" id="SSF55874">
    <property type="entry name" value="ATPase domain of HSP90 chaperone/DNA topoisomerase II/histidine kinase"/>
    <property type="match status" value="1"/>
</dbReference>
<dbReference type="Pfam" id="PF00072">
    <property type="entry name" value="Response_reg"/>
    <property type="match status" value="1"/>
</dbReference>
<dbReference type="EC" id="2.7.13.3" evidence="2"/>
<keyword evidence="4" id="KW-0808">Transferase</keyword>
<dbReference type="InterPro" id="IPR011006">
    <property type="entry name" value="CheY-like_superfamily"/>
</dbReference>
<protein>
    <recommendedName>
        <fullName evidence="2">histidine kinase</fullName>
        <ecNumber evidence="2">2.7.13.3</ecNumber>
    </recommendedName>
</protein>
<dbReference type="InterPro" id="IPR029016">
    <property type="entry name" value="GAF-like_dom_sf"/>
</dbReference>
<gene>
    <name evidence="12" type="ORF">COO09_12165</name>
</gene>
<dbReference type="InterPro" id="IPR005467">
    <property type="entry name" value="His_kinase_dom"/>
</dbReference>
<dbReference type="Proteomes" id="UP000218934">
    <property type="component" value="Unassembled WGS sequence"/>
</dbReference>
<evidence type="ECO:0000256" key="2">
    <source>
        <dbReference type="ARBA" id="ARBA00012438"/>
    </source>
</evidence>
<dbReference type="GO" id="GO:0000155">
    <property type="term" value="F:phosphorelay sensor kinase activity"/>
    <property type="evidence" value="ECO:0007669"/>
    <property type="project" value="InterPro"/>
</dbReference>
<dbReference type="PRINTS" id="PR00344">
    <property type="entry name" value="BCTRLSENSOR"/>
</dbReference>
<dbReference type="InterPro" id="IPR003594">
    <property type="entry name" value="HATPase_dom"/>
</dbReference>
<dbReference type="SMART" id="SM00065">
    <property type="entry name" value="GAF"/>
    <property type="match status" value="1"/>
</dbReference>
<dbReference type="PANTHER" id="PTHR43065:SF46">
    <property type="entry name" value="C4-DICARBOXYLATE TRANSPORT SENSOR PROTEIN DCTB"/>
    <property type="match status" value="1"/>
</dbReference>
<dbReference type="InterPro" id="IPR003018">
    <property type="entry name" value="GAF"/>
</dbReference>
<dbReference type="InterPro" id="IPR036097">
    <property type="entry name" value="HisK_dim/P_sf"/>
</dbReference>
<evidence type="ECO:0000259" key="10">
    <source>
        <dbReference type="PROSITE" id="PS50109"/>
    </source>
</evidence>
<dbReference type="InterPro" id="IPR004358">
    <property type="entry name" value="Sig_transdc_His_kin-like_C"/>
</dbReference>
<dbReference type="Gene3D" id="3.40.50.2300">
    <property type="match status" value="1"/>
</dbReference>
<proteinExistence type="predicted"/>
<feature type="domain" description="Histidine kinase" evidence="10">
    <location>
        <begin position="216"/>
        <end position="435"/>
    </location>
</feature>
<reference evidence="12 13" key="1">
    <citation type="submission" date="2017-09" db="EMBL/GenBank/DDBJ databases">
        <title>The Catabolism of 3,6-Dichlorosalicylic acid is Initiated by the Cytochrome P450 Monooxygenase DsmABC in Rhizorhabdus dicambivorans Ndbn-20.</title>
        <authorList>
            <person name="Na L."/>
        </authorList>
    </citation>
    <scope>NUCLEOTIDE SEQUENCE [LARGE SCALE GENOMIC DNA]</scope>
    <source>
        <strain evidence="12 13">Ndbn-20m</strain>
    </source>
</reference>
<evidence type="ECO:0000256" key="6">
    <source>
        <dbReference type="ARBA" id="ARBA00022777"/>
    </source>
</evidence>
<dbReference type="CDD" id="cd00082">
    <property type="entry name" value="HisKA"/>
    <property type="match status" value="1"/>
</dbReference>
<dbReference type="SUPFAM" id="SSF47384">
    <property type="entry name" value="Homodimeric domain of signal transducing histidine kinase"/>
    <property type="match status" value="1"/>
</dbReference>
<dbReference type="AlphaFoldDB" id="A0A2A4FWF1"/>
<evidence type="ECO:0000256" key="5">
    <source>
        <dbReference type="ARBA" id="ARBA00022741"/>
    </source>
</evidence>
<evidence type="ECO:0000256" key="9">
    <source>
        <dbReference type="PROSITE-ProRule" id="PRU00169"/>
    </source>
</evidence>
<evidence type="ECO:0000256" key="3">
    <source>
        <dbReference type="ARBA" id="ARBA00022553"/>
    </source>
</evidence>
<keyword evidence="8" id="KW-0902">Two-component regulatory system</keyword>
<dbReference type="RefSeq" id="WP_066962557.1">
    <property type="nucleotide sequence ID" value="NZ_CP023449.1"/>
</dbReference>
<evidence type="ECO:0000256" key="4">
    <source>
        <dbReference type="ARBA" id="ARBA00022679"/>
    </source>
</evidence>
<evidence type="ECO:0000256" key="8">
    <source>
        <dbReference type="ARBA" id="ARBA00023012"/>
    </source>
</evidence>
<comment type="caution">
    <text evidence="12">The sequence shown here is derived from an EMBL/GenBank/DDBJ whole genome shotgun (WGS) entry which is preliminary data.</text>
</comment>
<evidence type="ECO:0000259" key="11">
    <source>
        <dbReference type="PROSITE" id="PS50110"/>
    </source>
</evidence>